<name>A0A6J5T9J1_9CAUD</name>
<protein>
    <submittedName>
        <fullName evidence="1">Uncharacterized protein</fullName>
    </submittedName>
</protein>
<proteinExistence type="predicted"/>
<sequence length="69" mass="7976">MTNKSIWIDVPSGKELQPVEFKVAYFKHLSLYDISYHKDDVRLGLQCGAEHLQAVFEKLLEEIKVKEAV</sequence>
<organism evidence="1">
    <name type="scientific">uncultured Caudovirales phage</name>
    <dbReference type="NCBI Taxonomy" id="2100421"/>
    <lineage>
        <taxon>Viruses</taxon>
        <taxon>Duplodnaviria</taxon>
        <taxon>Heunggongvirae</taxon>
        <taxon>Uroviricota</taxon>
        <taxon>Caudoviricetes</taxon>
        <taxon>Peduoviridae</taxon>
        <taxon>Maltschvirus</taxon>
        <taxon>Maltschvirus maltsch</taxon>
    </lineage>
</organism>
<evidence type="ECO:0000313" key="1">
    <source>
        <dbReference type="EMBL" id="CAB4240511.1"/>
    </source>
</evidence>
<gene>
    <name evidence="1" type="ORF">UFOVP3_8</name>
</gene>
<reference evidence="1" key="1">
    <citation type="submission" date="2020-05" db="EMBL/GenBank/DDBJ databases">
        <authorList>
            <person name="Chiriac C."/>
            <person name="Salcher M."/>
            <person name="Ghai R."/>
            <person name="Kavagutti S V."/>
        </authorList>
    </citation>
    <scope>NUCLEOTIDE SEQUENCE</scope>
</reference>
<dbReference type="EMBL" id="LR797814">
    <property type="protein sequence ID" value="CAB4240511.1"/>
    <property type="molecule type" value="Genomic_DNA"/>
</dbReference>
<accession>A0A6J5T9J1</accession>